<proteinExistence type="inferred from homology"/>
<dbReference type="SUPFAM" id="SSF53448">
    <property type="entry name" value="Nucleotide-diphospho-sugar transferases"/>
    <property type="match status" value="1"/>
</dbReference>
<evidence type="ECO:0000256" key="7">
    <source>
        <dbReference type="ARBA" id="ARBA00022676"/>
    </source>
</evidence>
<dbReference type="EMBL" id="CVMT01000003">
    <property type="protein sequence ID" value="CRG87301.1"/>
    <property type="molecule type" value="Genomic_DNA"/>
</dbReference>
<keyword evidence="8 17" id="KW-0808">Transferase</keyword>
<evidence type="ECO:0000256" key="16">
    <source>
        <dbReference type="SAM" id="Phobius"/>
    </source>
</evidence>
<evidence type="ECO:0000256" key="11">
    <source>
        <dbReference type="ARBA" id="ARBA00023136"/>
    </source>
</evidence>
<keyword evidence="18" id="KW-1185">Reference proteome</keyword>
<keyword evidence="10 16" id="KW-1133">Transmembrane helix</keyword>
<accession>A0A0U1LXB0</accession>
<evidence type="ECO:0000256" key="13">
    <source>
        <dbReference type="ARBA" id="ARBA00031543"/>
    </source>
</evidence>
<dbReference type="PANTHER" id="PTHR12726:SF0">
    <property type="entry name" value="CERAMIDE GLUCOSYLTRANSFERASE"/>
    <property type="match status" value="1"/>
</dbReference>
<dbReference type="InterPro" id="IPR029044">
    <property type="entry name" value="Nucleotide-diphossugar_trans"/>
</dbReference>
<evidence type="ECO:0000256" key="5">
    <source>
        <dbReference type="ARBA" id="ARBA00012699"/>
    </source>
</evidence>
<protein>
    <recommendedName>
        <fullName evidence="6">Ceramide glucosyltransferase</fullName>
        <ecNumber evidence="5">2.4.1.80</ecNumber>
    </recommendedName>
    <alternativeName>
        <fullName evidence="13">Glucosylceramide synthase</fullName>
    </alternativeName>
    <alternativeName>
        <fullName evidence="14">UDP-glucose ceramide glucosyltransferase</fullName>
    </alternativeName>
    <alternativeName>
        <fullName evidence="12">UDP-glucose:N-acylsphingosine D-glucosyltransferase</fullName>
    </alternativeName>
</protein>
<keyword evidence="11 16" id="KW-0472">Membrane</keyword>
<evidence type="ECO:0000256" key="3">
    <source>
        <dbReference type="ARBA" id="ARBA00004991"/>
    </source>
</evidence>
<dbReference type="GO" id="GO:0016020">
    <property type="term" value="C:membrane"/>
    <property type="evidence" value="ECO:0007669"/>
    <property type="project" value="UniProtKB-SubCell"/>
</dbReference>
<evidence type="ECO:0000256" key="8">
    <source>
        <dbReference type="ARBA" id="ARBA00022679"/>
    </source>
</evidence>
<dbReference type="Proteomes" id="UP000054383">
    <property type="component" value="Unassembled WGS sequence"/>
</dbReference>
<feature type="transmembrane region" description="Helical" evidence="16">
    <location>
        <begin position="482"/>
        <end position="505"/>
    </location>
</feature>
<organism evidence="17 18">
    <name type="scientific">Talaromyces islandicus</name>
    <name type="common">Penicillium islandicum</name>
    <dbReference type="NCBI Taxonomy" id="28573"/>
    <lineage>
        <taxon>Eukaryota</taxon>
        <taxon>Fungi</taxon>
        <taxon>Dikarya</taxon>
        <taxon>Ascomycota</taxon>
        <taxon>Pezizomycotina</taxon>
        <taxon>Eurotiomycetes</taxon>
        <taxon>Eurotiomycetidae</taxon>
        <taxon>Eurotiales</taxon>
        <taxon>Trichocomaceae</taxon>
        <taxon>Talaromyces</taxon>
        <taxon>Talaromyces sect. Islandici</taxon>
    </lineage>
</organism>
<dbReference type="EC" id="2.4.1.80" evidence="5"/>
<dbReference type="OMA" id="IVWIIDC"/>
<evidence type="ECO:0000256" key="15">
    <source>
        <dbReference type="SAM" id="MobiDB-lite"/>
    </source>
</evidence>
<reference evidence="17 18" key="1">
    <citation type="submission" date="2015-04" db="EMBL/GenBank/DDBJ databases">
        <authorList>
            <person name="Syromyatnikov M.Y."/>
            <person name="Popov V.N."/>
        </authorList>
    </citation>
    <scope>NUCLEOTIDE SEQUENCE [LARGE SCALE GENOMIC DNA]</scope>
    <source>
        <strain evidence="17">WF-38-12</strain>
    </source>
</reference>
<comment type="pathway">
    <text evidence="2">Lipid metabolism; sphingolipid metabolism.</text>
</comment>
<evidence type="ECO:0000256" key="10">
    <source>
        <dbReference type="ARBA" id="ARBA00022989"/>
    </source>
</evidence>
<dbReference type="PANTHER" id="PTHR12726">
    <property type="entry name" value="CERAMIDE GLUCOSYLTRANSFERASE"/>
    <property type="match status" value="1"/>
</dbReference>
<dbReference type="OrthoDB" id="1483400at2759"/>
<gene>
    <name evidence="17" type="ORF">PISL3812_04318</name>
</gene>
<feature type="region of interest" description="Disordered" evidence="15">
    <location>
        <begin position="530"/>
        <end position="569"/>
    </location>
</feature>
<evidence type="ECO:0000256" key="2">
    <source>
        <dbReference type="ARBA" id="ARBA00004760"/>
    </source>
</evidence>
<name>A0A0U1LXB0_TALIS</name>
<comment type="pathway">
    <text evidence="3">Sphingolipid metabolism.</text>
</comment>
<sequence>MLANPLGSFVVFQRAVEGSTSISVPWLVEALGWVALVWYVVVLLVCVLGYFQIWKHYSSTPRKAVSASMRDAPHVTVIRPVKGVEPYLYECLASVLRQDYPRDKLTVSMCVSTRKDPAFPILEKIARDFSHYDVRILVEKEDPLLQEGSTYPLGPNPKIRNMSRAYREAKGDIIWIIDCNVWVGKGACGRMVDKLCGYGSKDGLQYKFVHHLPVAVDVDVDEALADEARPLLANNDNGTYVAGRSPSVLKDRGGRLEELFLASSHAKMYTAINTVLVAPCIVGKSNMFRRSHLNYLTVPKPSDTQPRNPGIDYVSDHLCEDHIIGDWLWRNKVREEKEQGVRLGKHALVLGDLAFQPVAGMSVKAYIARRLRWLRVRKYTVLAATLVEPGTESIVCSLLGAYGITTIIARLLQARNVGLGSYLGTWCAFFLIWACSVTVWCLVDWTLYLILHSSATVEADENTVSFAGPDPKRGKGRSRRPFTHWLFAWIGRESLAFPIWFWAVYGGSTIVWRNRAFQVSILDTRAREAGPGLRTADSSYSHGPSSSSSSSSSSSPQNRAQDINKMRRD</sequence>
<dbReference type="STRING" id="28573.A0A0U1LXB0"/>
<dbReference type="InterPro" id="IPR025993">
    <property type="entry name" value="Ceramide_glucosylTrfase"/>
</dbReference>
<keyword evidence="7" id="KW-0328">Glycosyltransferase</keyword>
<evidence type="ECO:0000313" key="18">
    <source>
        <dbReference type="Proteomes" id="UP000054383"/>
    </source>
</evidence>
<evidence type="ECO:0000256" key="1">
    <source>
        <dbReference type="ARBA" id="ARBA00004141"/>
    </source>
</evidence>
<dbReference type="AlphaFoldDB" id="A0A0U1LXB0"/>
<evidence type="ECO:0000256" key="9">
    <source>
        <dbReference type="ARBA" id="ARBA00022692"/>
    </source>
</evidence>
<comment type="similarity">
    <text evidence="4">Belongs to the glycosyltransferase 2 family.</text>
</comment>
<dbReference type="GO" id="GO:0006679">
    <property type="term" value="P:glucosylceramide biosynthetic process"/>
    <property type="evidence" value="ECO:0007669"/>
    <property type="project" value="TreeGrafter"/>
</dbReference>
<evidence type="ECO:0000256" key="12">
    <source>
        <dbReference type="ARBA" id="ARBA00031017"/>
    </source>
</evidence>
<keyword evidence="9 16" id="KW-0812">Transmembrane</keyword>
<dbReference type="Pfam" id="PF13506">
    <property type="entry name" value="Glyco_transf_21"/>
    <property type="match status" value="1"/>
</dbReference>
<evidence type="ECO:0000256" key="14">
    <source>
        <dbReference type="ARBA" id="ARBA00032575"/>
    </source>
</evidence>
<feature type="compositionally biased region" description="Low complexity" evidence="15">
    <location>
        <begin position="538"/>
        <end position="555"/>
    </location>
</feature>
<dbReference type="GO" id="GO:0008120">
    <property type="term" value="F:ceramide glucosyltransferase activity"/>
    <property type="evidence" value="ECO:0007669"/>
    <property type="project" value="UniProtKB-EC"/>
</dbReference>
<dbReference type="UniPathway" id="UPA00222"/>
<feature type="transmembrane region" description="Helical" evidence="16">
    <location>
        <begin position="30"/>
        <end position="53"/>
    </location>
</feature>
<feature type="transmembrane region" description="Helical" evidence="16">
    <location>
        <begin position="422"/>
        <end position="443"/>
    </location>
</feature>
<comment type="subcellular location">
    <subcellularLocation>
        <location evidence="1">Membrane</location>
        <topology evidence="1">Multi-pass membrane protein</topology>
    </subcellularLocation>
</comment>
<evidence type="ECO:0000256" key="4">
    <source>
        <dbReference type="ARBA" id="ARBA00006739"/>
    </source>
</evidence>
<evidence type="ECO:0000313" key="17">
    <source>
        <dbReference type="EMBL" id="CRG87301.1"/>
    </source>
</evidence>
<dbReference type="Gene3D" id="3.90.550.10">
    <property type="entry name" value="Spore Coat Polysaccharide Biosynthesis Protein SpsA, Chain A"/>
    <property type="match status" value="1"/>
</dbReference>
<evidence type="ECO:0000256" key="6">
    <source>
        <dbReference type="ARBA" id="ARBA00019988"/>
    </source>
</evidence>